<dbReference type="SMART" id="SM00895">
    <property type="entry name" value="FCD"/>
    <property type="match status" value="1"/>
</dbReference>
<keyword evidence="1" id="KW-0805">Transcription regulation</keyword>
<dbReference type="PROSITE" id="PS50949">
    <property type="entry name" value="HTH_GNTR"/>
    <property type="match status" value="1"/>
</dbReference>
<dbReference type="SMART" id="SM00345">
    <property type="entry name" value="HTH_GNTR"/>
    <property type="match status" value="1"/>
</dbReference>
<evidence type="ECO:0000256" key="1">
    <source>
        <dbReference type="ARBA" id="ARBA00023015"/>
    </source>
</evidence>
<dbReference type="CDD" id="cd07377">
    <property type="entry name" value="WHTH_GntR"/>
    <property type="match status" value="1"/>
</dbReference>
<dbReference type="RefSeq" id="WP_143873127.1">
    <property type="nucleotide sequence ID" value="NZ_CP041661.1"/>
</dbReference>
<sequence>MDNFAFNRIQRSQNLTAELADLLRKQIHQGKLPVGAKLPASRDIEEQVGVSRSVVREAVAQLKAEGILYSKQGVGVFVAEKQAANSFRINSTEFESVHEAIQILELRKAVEIEMCAMAASRRTEAQLAKIEASYNNISKKNEFGEDTLNDDFEFHKAIAEASGNRYFLRFIEFIGSGVIPAREIITGGQQVNGNEYVSLIQAEHQKILSAIQLKDQEYARAAIKAHLENSIQRHQRKIENL</sequence>
<reference evidence="5 6" key="1">
    <citation type="submission" date="2024-06" db="EMBL/GenBank/DDBJ databases">
        <authorList>
            <person name="Chen R.Y."/>
        </authorList>
    </citation>
    <scope>NUCLEOTIDE SEQUENCE [LARGE SCALE GENOMIC DNA]</scope>
    <source>
        <strain evidence="5 6">D2</strain>
    </source>
</reference>
<keyword evidence="6" id="KW-1185">Reference proteome</keyword>
<evidence type="ECO:0000313" key="5">
    <source>
        <dbReference type="EMBL" id="MER2491278.1"/>
    </source>
</evidence>
<dbReference type="Pfam" id="PF07729">
    <property type="entry name" value="FCD"/>
    <property type="match status" value="1"/>
</dbReference>
<evidence type="ECO:0000256" key="3">
    <source>
        <dbReference type="ARBA" id="ARBA00023163"/>
    </source>
</evidence>
<dbReference type="SUPFAM" id="SSF48008">
    <property type="entry name" value="GntR ligand-binding domain-like"/>
    <property type="match status" value="1"/>
</dbReference>
<dbReference type="Gene3D" id="1.10.10.10">
    <property type="entry name" value="Winged helix-like DNA-binding domain superfamily/Winged helix DNA-binding domain"/>
    <property type="match status" value="1"/>
</dbReference>
<accession>A0ABV1REC8</accession>
<dbReference type="InterPro" id="IPR036388">
    <property type="entry name" value="WH-like_DNA-bd_sf"/>
</dbReference>
<dbReference type="PANTHER" id="PTHR43537:SF5">
    <property type="entry name" value="UXU OPERON TRANSCRIPTIONAL REGULATOR"/>
    <property type="match status" value="1"/>
</dbReference>
<keyword evidence="2" id="KW-0238">DNA-binding</keyword>
<evidence type="ECO:0000313" key="6">
    <source>
        <dbReference type="Proteomes" id="UP001467690"/>
    </source>
</evidence>
<dbReference type="PANTHER" id="PTHR43537">
    <property type="entry name" value="TRANSCRIPTIONAL REGULATOR, GNTR FAMILY"/>
    <property type="match status" value="1"/>
</dbReference>
<name>A0ABV1REC8_9ALTE</name>
<organism evidence="5 6">
    <name type="scientific">Catenovulum sediminis</name>
    <dbReference type="NCBI Taxonomy" id="1740262"/>
    <lineage>
        <taxon>Bacteria</taxon>
        <taxon>Pseudomonadati</taxon>
        <taxon>Pseudomonadota</taxon>
        <taxon>Gammaproteobacteria</taxon>
        <taxon>Alteromonadales</taxon>
        <taxon>Alteromonadaceae</taxon>
        <taxon>Catenovulum</taxon>
    </lineage>
</organism>
<gene>
    <name evidence="5" type="ORF">ABS311_05210</name>
</gene>
<dbReference type="EMBL" id="JBELOE010000102">
    <property type="protein sequence ID" value="MER2491278.1"/>
    <property type="molecule type" value="Genomic_DNA"/>
</dbReference>
<dbReference type="Proteomes" id="UP001467690">
    <property type="component" value="Unassembled WGS sequence"/>
</dbReference>
<dbReference type="InterPro" id="IPR011711">
    <property type="entry name" value="GntR_C"/>
</dbReference>
<feature type="domain" description="HTH gntR-type" evidence="4">
    <location>
        <begin position="13"/>
        <end position="81"/>
    </location>
</feature>
<proteinExistence type="predicted"/>
<dbReference type="InterPro" id="IPR000524">
    <property type="entry name" value="Tscrpt_reg_HTH_GntR"/>
</dbReference>
<dbReference type="Gene3D" id="1.20.120.530">
    <property type="entry name" value="GntR ligand-binding domain-like"/>
    <property type="match status" value="1"/>
</dbReference>
<comment type="caution">
    <text evidence="5">The sequence shown here is derived from an EMBL/GenBank/DDBJ whole genome shotgun (WGS) entry which is preliminary data.</text>
</comment>
<keyword evidence="3" id="KW-0804">Transcription</keyword>
<dbReference type="SUPFAM" id="SSF46785">
    <property type="entry name" value="Winged helix' DNA-binding domain"/>
    <property type="match status" value="1"/>
</dbReference>
<dbReference type="InterPro" id="IPR036390">
    <property type="entry name" value="WH_DNA-bd_sf"/>
</dbReference>
<dbReference type="PRINTS" id="PR00035">
    <property type="entry name" value="HTHGNTR"/>
</dbReference>
<dbReference type="InterPro" id="IPR008920">
    <property type="entry name" value="TF_FadR/GntR_C"/>
</dbReference>
<evidence type="ECO:0000259" key="4">
    <source>
        <dbReference type="PROSITE" id="PS50949"/>
    </source>
</evidence>
<protein>
    <submittedName>
        <fullName evidence="5">FadR/GntR family transcriptional regulator</fullName>
    </submittedName>
</protein>
<dbReference type="Pfam" id="PF00392">
    <property type="entry name" value="GntR"/>
    <property type="match status" value="1"/>
</dbReference>
<evidence type="ECO:0000256" key="2">
    <source>
        <dbReference type="ARBA" id="ARBA00023125"/>
    </source>
</evidence>